<feature type="domain" description="Gp28/Gp37-like" evidence="1">
    <location>
        <begin position="91"/>
        <end position="349"/>
    </location>
</feature>
<gene>
    <name evidence="2" type="ORF">UFOVP505_55</name>
</gene>
<dbReference type="Pfam" id="PF14594">
    <property type="entry name" value="Sipho_Gp37"/>
    <property type="match status" value="1"/>
</dbReference>
<evidence type="ECO:0000259" key="1">
    <source>
        <dbReference type="Pfam" id="PF14594"/>
    </source>
</evidence>
<proteinExistence type="predicted"/>
<reference evidence="2" key="1">
    <citation type="submission" date="2020-04" db="EMBL/GenBank/DDBJ databases">
        <authorList>
            <person name="Chiriac C."/>
            <person name="Salcher M."/>
            <person name="Ghai R."/>
            <person name="Kavagutti S V."/>
        </authorList>
    </citation>
    <scope>NUCLEOTIDE SEQUENCE</scope>
</reference>
<dbReference type="InterPro" id="IPR029432">
    <property type="entry name" value="Gp28/Gp37-like_dom"/>
</dbReference>
<sequence>MSDVTYALKFYNSAGTLLETYVDLFDLGVARSGNEPPALTVRLPSGVISSANLVPDARLELVRTGTDGTARRVFGTMFLLAGWSSGYSGNEADLTLSARGAACLLERRIVKYTAGSAEASKTANADNMMRAIVRENFGSGAGAGRDWSSNLSVEADASLAPSVSKSFAWRIVRNVLDDLCEASAQNAAPVRLFYDIPYEGTGFVFRVYTGQRGTDRRLMMTLDSAAGDVQDARLSRDYGGEKTYAIVGGQGEGAGRALVYVEDTTRYDGSPFARKEVWVDARNYTSSTGMSDEGAAALYDARRLVTFAGRINTGAYEYGKDWEFGDRLYVTHEGLRVDCIVHSVAIRLSGGREDVVAELRSL</sequence>
<dbReference type="EMBL" id="LR796475">
    <property type="protein sequence ID" value="CAB4147895.1"/>
    <property type="molecule type" value="Genomic_DNA"/>
</dbReference>
<name>A0A6J5MLC8_9CAUD</name>
<evidence type="ECO:0000313" key="2">
    <source>
        <dbReference type="EMBL" id="CAB4147895.1"/>
    </source>
</evidence>
<protein>
    <submittedName>
        <fullName evidence="2">Siphovirus Gp37-like protein</fullName>
    </submittedName>
</protein>
<organism evidence="2">
    <name type="scientific">uncultured Caudovirales phage</name>
    <dbReference type="NCBI Taxonomy" id="2100421"/>
    <lineage>
        <taxon>Viruses</taxon>
        <taxon>Duplodnaviria</taxon>
        <taxon>Heunggongvirae</taxon>
        <taxon>Uroviricota</taxon>
        <taxon>Caudoviricetes</taxon>
        <taxon>Peduoviridae</taxon>
        <taxon>Maltschvirus</taxon>
        <taxon>Maltschvirus maltsch</taxon>
    </lineage>
</organism>
<accession>A0A6J5MLC8</accession>